<accession>A0A8S5PLC0</accession>
<protein>
    <submittedName>
        <fullName evidence="1">RNA-dependent RNA polymerase</fullName>
    </submittedName>
</protein>
<organism evidence="1">
    <name type="scientific">Siphoviridae sp. ctL0q1</name>
    <dbReference type="NCBI Taxonomy" id="2825449"/>
    <lineage>
        <taxon>Viruses</taxon>
        <taxon>Duplodnaviria</taxon>
        <taxon>Heunggongvirae</taxon>
        <taxon>Uroviricota</taxon>
        <taxon>Caudoviricetes</taxon>
    </lineage>
</organism>
<dbReference type="EMBL" id="BK015443">
    <property type="protein sequence ID" value="DAE06980.1"/>
    <property type="molecule type" value="Genomic_DNA"/>
</dbReference>
<keyword evidence="1" id="KW-0696">RNA-directed RNA polymerase</keyword>
<sequence>MGQYGLKIKNIEASTLYEYNIGVRDHYEYKDAMFVNSLFSDFLLENGMSTWKDESTRDIICLEFNYGTRSYQQEREHFNKMFQKTHRELRTARIKGDEYLIQKTLNKRNRLEDLFFKARRMSYEYDQLSKDDLRELYYNNGVSVEYVSRDKKGNIKKREVIHYRMLFRSTGKAKKGACMFIRDKLYKKARDFLYMGIKLPKKNAKIVEISAYAPLVSSGIVGKVKINPKNILILKDVDRFFETNVVSVETDEKRQCVTKHISGYKLKNTLFDGQALIDSSIFPSWGNGYILLRHHFCKMAAFNTNIQQFFRDYFGENYQNATVEDMFGVKHYVKDIELITTDNAMKWLKFDVSYDYWCERVYENNCMFGIVKTAHPSKLGRYQKMSYQMVNSLNYDIMPEVCAESFGYVDQLKNDDEVFFKYLKDHSNFSNDYEVLLALCDHNPDFKYSSYFKDRKRKILENYVLHMKSGEIIQNAENLTVVGSPYAMLLYAATGVENAVDSDDTFSCEQGTIQCYSERFKNNECLAFFRSPFNSKNNILHLHNILDERIKKYFNLGEQCIAINMNGTDAQDRANGMDMDSDFGFTTNQPDIVSFASECYKKYPTIVNNIPKETNVYNNTLSDFARMDSNLAKSQTDIGSSSNLAQIGQTYSCNSKDAKYDDYVCVLSVLAQVAIDNAKRRFDVDVSKEISRIKSGLNIEKNKYPEFWKIIKKDFNKENINMALKCPMNYLASSNLGKSKYQKTIPMDKFFIKHPLNVHRRKCIKVEELIEKFSINLTNAQITGEWDREESLMLKSDFDDLVKELRQVNISGNYLGLMSWLIDRAFFITPSLKKQKAQTASKIFQNKAVLMKVLYECNPKSFLSCFAKSIDA</sequence>
<reference evidence="1" key="1">
    <citation type="journal article" date="2021" name="Proc. Natl. Acad. Sci. U.S.A.">
        <title>A Catalog of Tens of Thousands of Viruses from Human Metagenomes Reveals Hidden Associations with Chronic Diseases.</title>
        <authorList>
            <person name="Tisza M.J."/>
            <person name="Buck C.B."/>
        </authorList>
    </citation>
    <scope>NUCLEOTIDE SEQUENCE</scope>
    <source>
        <strain evidence="1">CtL0q1</strain>
    </source>
</reference>
<dbReference type="GO" id="GO:0003968">
    <property type="term" value="F:RNA-directed RNA polymerase activity"/>
    <property type="evidence" value="ECO:0007669"/>
    <property type="project" value="UniProtKB-KW"/>
</dbReference>
<keyword evidence="1" id="KW-0548">Nucleotidyltransferase</keyword>
<name>A0A8S5PLC0_9CAUD</name>
<evidence type="ECO:0000313" key="1">
    <source>
        <dbReference type="EMBL" id="DAE06980.1"/>
    </source>
</evidence>
<keyword evidence="1" id="KW-0808">Transferase</keyword>
<proteinExistence type="predicted"/>